<sequence length="98" mass="11200">MMETFFLLFPVFSVCCGLWMFVKVRKHFLSALISLEFMMLSIFWLMGILLSPMGSEDIFLLYFLTFAACEGALGLSLLICVVRSHGNDNFNSFSFLKC</sequence>
<keyword evidence="10 16" id="KW-1133">Transmembrane helix</keyword>
<keyword evidence="6 16" id="KW-0679">Respiratory chain</keyword>
<evidence type="ECO:0000256" key="14">
    <source>
        <dbReference type="ARBA" id="ARBA00023136"/>
    </source>
</evidence>
<protein>
    <recommendedName>
        <fullName evidence="4 16">NADH-ubiquinone oxidoreductase chain 4L</fullName>
        <ecNumber evidence="3 16">7.1.1.2</ecNumber>
    </recommendedName>
</protein>
<reference evidence="17" key="1">
    <citation type="submission" date="2020-11" db="EMBL/GenBank/DDBJ databases">
        <title>Characterization of the complete mitochondrial genome of Lysmata vittata.</title>
        <authorList>
            <person name="Chen J."/>
        </authorList>
    </citation>
    <scope>NUCLEOTIDE SEQUENCE</scope>
</reference>
<keyword evidence="11 16" id="KW-0520">NAD</keyword>
<evidence type="ECO:0000256" key="1">
    <source>
        <dbReference type="ARBA" id="ARBA00004225"/>
    </source>
</evidence>
<feature type="transmembrane region" description="Helical" evidence="16">
    <location>
        <begin position="59"/>
        <end position="82"/>
    </location>
</feature>
<comment type="similarity">
    <text evidence="2 16">Belongs to the complex I subunit 4L family.</text>
</comment>
<dbReference type="GO" id="GO:0016651">
    <property type="term" value="F:oxidoreductase activity, acting on NAD(P)H"/>
    <property type="evidence" value="ECO:0007669"/>
    <property type="project" value="InterPro"/>
</dbReference>
<organism evidence="17">
    <name type="scientific">Lysmata vittata</name>
    <dbReference type="NCBI Taxonomy" id="749979"/>
    <lineage>
        <taxon>Eukaryota</taxon>
        <taxon>Metazoa</taxon>
        <taxon>Ecdysozoa</taxon>
        <taxon>Arthropoda</taxon>
        <taxon>Crustacea</taxon>
        <taxon>Multicrustacea</taxon>
        <taxon>Malacostraca</taxon>
        <taxon>Eumalacostraca</taxon>
        <taxon>Eucarida</taxon>
        <taxon>Decapoda</taxon>
        <taxon>Pleocyemata</taxon>
        <taxon>Caridea</taxon>
        <taxon>Alpheoidea</taxon>
        <taxon>Hippolytidae</taxon>
        <taxon>Lysmata</taxon>
    </lineage>
</organism>
<keyword evidence="12 16" id="KW-0830">Ubiquinone</keyword>
<evidence type="ECO:0000256" key="7">
    <source>
        <dbReference type="ARBA" id="ARBA00022692"/>
    </source>
</evidence>
<dbReference type="GO" id="GO:0030964">
    <property type="term" value="C:NADH dehydrogenase complex"/>
    <property type="evidence" value="ECO:0007669"/>
    <property type="project" value="TreeGrafter"/>
</dbReference>
<keyword evidence="7 16" id="KW-0812">Transmembrane</keyword>
<keyword evidence="5 16" id="KW-0813">Transport</keyword>
<evidence type="ECO:0000256" key="3">
    <source>
        <dbReference type="ARBA" id="ARBA00012944"/>
    </source>
</evidence>
<evidence type="ECO:0000256" key="16">
    <source>
        <dbReference type="RuleBase" id="RU004419"/>
    </source>
</evidence>
<evidence type="ECO:0000256" key="5">
    <source>
        <dbReference type="ARBA" id="ARBA00022448"/>
    </source>
</evidence>
<evidence type="ECO:0000256" key="12">
    <source>
        <dbReference type="ARBA" id="ARBA00023075"/>
    </source>
</evidence>
<dbReference type="GO" id="GO:0008137">
    <property type="term" value="F:NADH dehydrogenase (ubiquinone) activity"/>
    <property type="evidence" value="ECO:0007669"/>
    <property type="project" value="UniProtKB-EC"/>
</dbReference>
<comment type="subcellular location">
    <subcellularLocation>
        <location evidence="16">Mitochondrion inner membrane</location>
        <topology evidence="16">Multi-pass membrane protein</topology>
    </subcellularLocation>
    <subcellularLocation>
        <location evidence="1">Mitochondrion membrane</location>
        <topology evidence="1">Multi-pass membrane protein</topology>
    </subcellularLocation>
</comment>
<evidence type="ECO:0000256" key="15">
    <source>
        <dbReference type="ARBA" id="ARBA00049551"/>
    </source>
</evidence>
<comment type="function">
    <text evidence="16">Core subunit of the mitochondrial membrane respiratory chain NADH dehydrogenase (Complex I) which catalyzes electron transfer from NADH through the respiratory chain, using ubiquinone as an electron acceptor.</text>
</comment>
<keyword evidence="8 16" id="KW-1278">Translocase</keyword>
<keyword evidence="9 16" id="KW-0249">Electron transport</keyword>
<evidence type="ECO:0000256" key="11">
    <source>
        <dbReference type="ARBA" id="ARBA00023027"/>
    </source>
</evidence>
<gene>
    <name evidence="17" type="primary">ND4L</name>
</gene>
<keyword evidence="16" id="KW-0999">Mitochondrion inner membrane</keyword>
<geneLocation type="mitochondrion" evidence="17"/>
<evidence type="ECO:0000256" key="4">
    <source>
        <dbReference type="ARBA" id="ARBA00016612"/>
    </source>
</evidence>
<feature type="transmembrane region" description="Helical" evidence="16">
    <location>
        <begin position="29"/>
        <end position="53"/>
    </location>
</feature>
<dbReference type="EMBL" id="MW285083">
    <property type="protein sequence ID" value="QQP21718.1"/>
    <property type="molecule type" value="Genomic_DNA"/>
</dbReference>
<keyword evidence="14 16" id="KW-0472">Membrane</keyword>
<evidence type="ECO:0000256" key="2">
    <source>
        <dbReference type="ARBA" id="ARBA00010519"/>
    </source>
</evidence>
<feature type="transmembrane region" description="Helical" evidence="16">
    <location>
        <begin position="6"/>
        <end position="22"/>
    </location>
</feature>
<evidence type="ECO:0000313" key="17">
    <source>
        <dbReference type="EMBL" id="QQP21718.1"/>
    </source>
</evidence>
<dbReference type="InterPro" id="IPR001133">
    <property type="entry name" value="NADH_UbQ_OxRdtase_chain4L/K"/>
</dbReference>
<comment type="catalytic activity">
    <reaction evidence="15 16">
        <text>a ubiquinone + NADH + 5 H(+)(in) = a ubiquinol + NAD(+) + 4 H(+)(out)</text>
        <dbReference type="Rhea" id="RHEA:29091"/>
        <dbReference type="Rhea" id="RHEA-COMP:9565"/>
        <dbReference type="Rhea" id="RHEA-COMP:9566"/>
        <dbReference type="ChEBI" id="CHEBI:15378"/>
        <dbReference type="ChEBI" id="CHEBI:16389"/>
        <dbReference type="ChEBI" id="CHEBI:17976"/>
        <dbReference type="ChEBI" id="CHEBI:57540"/>
        <dbReference type="ChEBI" id="CHEBI:57945"/>
        <dbReference type="EC" id="7.1.1.2"/>
    </reaction>
</comment>
<evidence type="ECO:0000256" key="8">
    <source>
        <dbReference type="ARBA" id="ARBA00022967"/>
    </source>
</evidence>
<dbReference type="GO" id="GO:0042773">
    <property type="term" value="P:ATP synthesis coupled electron transport"/>
    <property type="evidence" value="ECO:0007669"/>
    <property type="project" value="UniProtKB-UniRule"/>
</dbReference>
<accession>A0A7T8JJP8</accession>
<dbReference type="AlphaFoldDB" id="A0A7T8JJP8"/>
<name>A0A7T8JJP8_9EUCA</name>
<evidence type="ECO:0000256" key="9">
    <source>
        <dbReference type="ARBA" id="ARBA00022982"/>
    </source>
</evidence>
<evidence type="ECO:0000256" key="10">
    <source>
        <dbReference type="ARBA" id="ARBA00022989"/>
    </source>
</evidence>
<keyword evidence="13 16" id="KW-0496">Mitochondrion</keyword>
<dbReference type="PANTHER" id="PTHR11434">
    <property type="entry name" value="NADH-UBIQUINONE OXIDOREDUCTASE SUBUNIT ND4L"/>
    <property type="match status" value="1"/>
</dbReference>
<evidence type="ECO:0000256" key="13">
    <source>
        <dbReference type="ARBA" id="ARBA00023128"/>
    </source>
</evidence>
<dbReference type="PANTHER" id="PTHR11434:SF0">
    <property type="entry name" value="NADH-UBIQUINONE OXIDOREDUCTASE CHAIN 4L"/>
    <property type="match status" value="1"/>
</dbReference>
<proteinExistence type="inferred from homology"/>
<evidence type="ECO:0000256" key="6">
    <source>
        <dbReference type="ARBA" id="ARBA00022660"/>
    </source>
</evidence>
<dbReference type="GO" id="GO:0005743">
    <property type="term" value="C:mitochondrial inner membrane"/>
    <property type="evidence" value="ECO:0007669"/>
    <property type="project" value="UniProtKB-SubCell"/>
</dbReference>
<dbReference type="InterPro" id="IPR039428">
    <property type="entry name" value="NUOK/Mnh_C1-like"/>
</dbReference>
<dbReference type="EC" id="7.1.1.2" evidence="3 16"/>
<dbReference type="Gene3D" id="1.10.287.3510">
    <property type="match status" value="1"/>
</dbReference>
<dbReference type="Pfam" id="PF00420">
    <property type="entry name" value="Oxidored_q2"/>
    <property type="match status" value="1"/>
</dbReference>